<evidence type="ECO:0008006" key="5">
    <source>
        <dbReference type="Google" id="ProtNLM"/>
    </source>
</evidence>
<dbReference type="InterPro" id="IPR051058">
    <property type="entry name" value="GDSL_Est/Lipase"/>
</dbReference>
<dbReference type="PANTHER" id="PTHR45648">
    <property type="entry name" value="GDSL LIPASE/ACYLHYDROLASE FAMILY PROTEIN (AFU_ORTHOLOGUE AFUA_4G14700)"/>
    <property type="match status" value="1"/>
</dbReference>
<gene>
    <name evidence="3" type="ORF">KP509_27G065900</name>
</gene>
<proteinExistence type="inferred from homology"/>
<evidence type="ECO:0000256" key="2">
    <source>
        <dbReference type="ARBA" id="ARBA00022801"/>
    </source>
</evidence>
<comment type="similarity">
    <text evidence="1">Belongs to the 'GDSL' lipolytic enzyme family.</text>
</comment>
<dbReference type="InterPro" id="IPR035669">
    <property type="entry name" value="SGNH_plant_lipase-like"/>
</dbReference>
<dbReference type="CDD" id="cd01837">
    <property type="entry name" value="SGNH_plant_lipase_like"/>
    <property type="match status" value="1"/>
</dbReference>
<dbReference type="InterPro" id="IPR001087">
    <property type="entry name" value="GDSL"/>
</dbReference>
<dbReference type="InterPro" id="IPR036514">
    <property type="entry name" value="SGNH_hydro_sf"/>
</dbReference>
<organism evidence="3 4">
    <name type="scientific">Ceratopteris richardii</name>
    <name type="common">Triangle waterfern</name>
    <dbReference type="NCBI Taxonomy" id="49495"/>
    <lineage>
        <taxon>Eukaryota</taxon>
        <taxon>Viridiplantae</taxon>
        <taxon>Streptophyta</taxon>
        <taxon>Embryophyta</taxon>
        <taxon>Tracheophyta</taxon>
        <taxon>Polypodiopsida</taxon>
        <taxon>Polypodiidae</taxon>
        <taxon>Polypodiales</taxon>
        <taxon>Pteridineae</taxon>
        <taxon>Pteridaceae</taxon>
        <taxon>Parkerioideae</taxon>
        <taxon>Ceratopteris</taxon>
    </lineage>
</organism>
<dbReference type="AlphaFoldDB" id="A0A8T2RJ93"/>
<evidence type="ECO:0000313" key="4">
    <source>
        <dbReference type="Proteomes" id="UP000825935"/>
    </source>
</evidence>
<keyword evidence="4" id="KW-1185">Reference proteome</keyword>
<dbReference type="Pfam" id="PF00657">
    <property type="entry name" value="Lipase_GDSL"/>
    <property type="match status" value="1"/>
</dbReference>
<keyword evidence="2" id="KW-0378">Hydrolase</keyword>
<evidence type="ECO:0000313" key="3">
    <source>
        <dbReference type="EMBL" id="KAH7295787.1"/>
    </source>
</evidence>
<dbReference type="OMA" id="SEYWRIP"/>
<dbReference type="PANTHER" id="PTHR45648:SF166">
    <property type="entry name" value="OS02G0617400 PROTEIN"/>
    <property type="match status" value="1"/>
</dbReference>
<name>A0A8T2RJ93_CERRI</name>
<reference evidence="3 4" key="1">
    <citation type="submission" date="2021-08" db="EMBL/GenBank/DDBJ databases">
        <title>WGS assembly of Ceratopteris richardii.</title>
        <authorList>
            <person name="Marchant D.B."/>
            <person name="Chen G."/>
            <person name="Jenkins J."/>
            <person name="Shu S."/>
            <person name="Leebens-Mack J."/>
            <person name="Grimwood J."/>
            <person name="Schmutz J."/>
            <person name="Soltis P."/>
            <person name="Soltis D."/>
            <person name="Chen Z.-H."/>
        </authorList>
    </citation>
    <scope>NUCLEOTIDE SEQUENCE [LARGE SCALE GENOMIC DNA]</scope>
    <source>
        <strain evidence="3">Whitten #5841</strain>
        <tissue evidence="3">Leaf</tissue>
    </source>
</reference>
<evidence type="ECO:0000256" key="1">
    <source>
        <dbReference type="ARBA" id="ARBA00008668"/>
    </source>
</evidence>
<dbReference type="Gene3D" id="3.40.50.1110">
    <property type="entry name" value="SGNH hydrolase"/>
    <property type="match status" value="1"/>
</dbReference>
<dbReference type="Proteomes" id="UP000825935">
    <property type="component" value="Chromosome 27"/>
</dbReference>
<sequence>MGETLLNGANFASAGAGILNDTGMVFNKRFPMDQQVDFFREHKEKLIALVGTEEASRILAGASVSITIGSNDFLSNYFIPISPRRARYTLPEYINLLIPELKRQVMSIYEIGARKIVVAGVGPLGCIPFIIAMRFGTNQGRCVEKYQQIAMDFNARLVSLVQELQETLTDATFLYSNAFDLSLQLIQNPALYGFTTVNKACCGRGPYGGLIACNRFDPVCPDRTKYVFWDPFHPTEAVNRLVSQQLLFGPPSVISPMNLSQLFA</sequence>
<dbReference type="OrthoDB" id="1600564at2759"/>
<dbReference type="SUPFAM" id="SSF52266">
    <property type="entry name" value="SGNH hydrolase"/>
    <property type="match status" value="1"/>
</dbReference>
<dbReference type="GO" id="GO:0016788">
    <property type="term" value="F:hydrolase activity, acting on ester bonds"/>
    <property type="evidence" value="ECO:0007669"/>
    <property type="project" value="InterPro"/>
</dbReference>
<dbReference type="EMBL" id="CM035432">
    <property type="protein sequence ID" value="KAH7295787.1"/>
    <property type="molecule type" value="Genomic_DNA"/>
</dbReference>
<protein>
    <recommendedName>
        <fullName evidence="5">GDSL esterase/lipase</fullName>
    </recommendedName>
</protein>
<accession>A0A8T2RJ93</accession>
<comment type="caution">
    <text evidence="3">The sequence shown here is derived from an EMBL/GenBank/DDBJ whole genome shotgun (WGS) entry which is preliminary data.</text>
</comment>